<dbReference type="GO" id="GO:0006089">
    <property type="term" value="P:lactate metabolic process"/>
    <property type="evidence" value="ECO:0007669"/>
    <property type="project" value="TreeGrafter"/>
</dbReference>
<name>A0AAQ3QBZ4_9LILI</name>
<dbReference type="SUPFAM" id="SSF56327">
    <property type="entry name" value="LDH C-terminal domain-like"/>
    <property type="match status" value="1"/>
</dbReference>
<dbReference type="EMBL" id="CP136894">
    <property type="protein sequence ID" value="WOL07056.1"/>
    <property type="molecule type" value="Genomic_DNA"/>
</dbReference>
<evidence type="ECO:0000313" key="2">
    <source>
        <dbReference type="EMBL" id="WOL07056.1"/>
    </source>
</evidence>
<protein>
    <submittedName>
        <fullName evidence="2">L-lactate dehydrogenase A-like</fullName>
    </submittedName>
</protein>
<evidence type="ECO:0000313" key="3">
    <source>
        <dbReference type="Proteomes" id="UP001327560"/>
    </source>
</evidence>
<reference evidence="2 3" key="1">
    <citation type="submission" date="2023-10" db="EMBL/GenBank/DDBJ databases">
        <title>Chromosome-scale genome assembly provides insights into flower coloration mechanisms of Canna indica.</title>
        <authorList>
            <person name="Li C."/>
        </authorList>
    </citation>
    <scope>NUCLEOTIDE SEQUENCE [LARGE SCALE GENOMIC DNA]</scope>
    <source>
        <tissue evidence="2">Flower</tissue>
    </source>
</reference>
<dbReference type="Proteomes" id="UP001327560">
    <property type="component" value="Chromosome 5"/>
</dbReference>
<gene>
    <name evidence="2" type="ORF">Cni_G15792</name>
</gene>
<dbReference type="InterPro" id="IPR015955">
    <property type="entry name" value="Lactate_DH/Glyco_Ohase_4_C"/>
</dbReference>
<dbReference type="AlphaFoldDB" id="A0AAQ3QBZ4"/>
<evidence type="ECO:0000259" key="1">
    <source>
        <dbReference type="Pfam" id="PF02866"/>
    </source>
</evidence>
<feature type="domain" description="Lactate/malate dehydrogenase C-terminal" evidence="1">
    <location>
        <begin position="21"/>
        <end position="69"/>
    </location>
</feature>
<sequence>MTYIVWKLSGFSPNQVIRSSTNLDSSRFRFLLADHLEVNAQDVQAYMVKEHGDSSIAIWSSISIEGVSILS</sequence>
<dbReference type="InterPro" id="IPR001557">
    <property type="entry name" value="L-lactate/malate_DH"/>
</dbReference>
<dbReference type="GO" id="GO:0004459">
    <property type="term" value="F:L-lactate dehydrogenase (NAD+) activity"/>
    <property type="evidence" value="ECO:0007669"/>
    <property type="project" value="TreeGrafter"/>
</dbReference>
<accession>A0AAQ3QBZ4</accession>
<dbReference type="Pfam" id="PF02866">
    <property type="entry name" value="Ldh_1_C"/>
    <property type="match status" value="1"/>
</dbReference>
<keyword evidence="3" id="KW-1185">Reference proteome</keyword>
<dbReference type="PRINTS" id="PR00086">
    <property type="entry name" value="LLDHDRGNASE"/>
</dbReference>
<dbReference type="Gene3D" id="3.90.110.10">
    <property type="entry name" value="Lactate dehydrogenase/glycoside hydrolase, family 4, C-terminal"/>
    <property type="match status" value="1"/>
</dbReference>
<organism evidence="2 3">
    <name type="scientific">Canna indica</name>
    <name type="common">Indian-shot</name>
    <dbReference type="NCBI Taxonomy" id="4628"/>
    <lineage>
        <taxon>Eukaryota</taxon>
        <taxon>Viridiplantae</taxon>
        <taxon>Streptophyta</taxon>
        <taxon>Embryophyta</taxon>
        <taxon>Tracheophyta</taxon>
        <taxon>Spermatophyta</taxon>
        <taxon>Magnoliopsida</taxon>
        <taxon>Liliopsida</taxon>
        <taxon>Zingiberales</taxon>
        <taxon>Cannaceae</taxon>
        <taxon>Canna</taxon>
    </lineage>
</organism>
<proteinExistence type="predicted"/>
<dbReference type="PANTHER" id="PTHR43128:SF16">
    <property type="entry name" value="L-LACTATE DEHYDROGENASE"/>
    <property type="match status" value="1"/>
</dbReference>
<dbReference type="InterPro" id="IPR022383">
    <property type="entry name" value="Lactate/malate_DH_C"/>
</dbReference>
<dbReference type="PANTHER" id="PTHR43128">
    <property type="entry name" value="L-2-HYDROXYCARBOXYLATE DEHYDROGENASE (NAD(P)(+))"/>
    <property type="match status" value="1"/>
</dbReference>